<dbReference type="InterPro" id="IPR003961">
    <property type="entry name" value="FN3_dom"/>
</dbReference>
<evidence type="ECO:0000313" key="7">
    <source>
        <dbReference type="Proteomes" id="UP000184212"/>
    </source>
</evidence>
<dbReference type="CDD" id="cd11304">
    <property type="entry name" value="Cadherin_repeat"/>
    <property type="match status" value="1"/>
</dbReference>
<keyword evidence="1" id="KW-1015">Disulfide bond</keyword>
<dbReference type="Gene3D" id="2.60.120.380">
    <property type="match status" value="1"/>
</dbReference>
<dbReference type="Pfam" id="PF07691">
    <property type="entry name" value="PA14"/>
    <property type="match status" value="2"/>
</dbReference>
<dbReference type="EMBL" id="FQWQ01000004">
    <property type="protein sequence ID" value="SHH79013.1"/>
    <property type="molecule type" value="Genomic_DNA"/>
</dbReference>
<gene>
    <name evidence="6" type="ORF">SAMN04488109_5432</name>
</gene>
<feature type="domain" description="Fibronectin type-III" evidence="4">
    <location>
        <begin position="433"/>
        <end position="534"/>
    </location>
</feature>
<dbReference type="InterPro" id="IPR013783">
    <property type="entry name" value="Ig-like_fold"/>
</dbReference>
<dbReference type="Pfam" id="PF18962">
    <property type="entry name" value="Por_Secre_tail"/>
    <property type="match status" value="1"/>
</dbReference>
<dbReference type="Pfam" id="PF00041">
    <property type="entry name" value="fn3"/>
    <property type="match status" value="2"/>
</dbReference>
<dbReference type="STRING" id="947013.SAMN04488109_5432"/>
<dbReference type="InterPro" id="IPR011658">
    <property type="entry name" value="PA14_dom"/>
</dbReference>
<feature type="domain" description="Cadherin" evidence="3">
    <location>
        <begin position="1170"/>
        <end position="1311"/>
    </location>
</feature>
<feature type="chain" id="PRO_5012770722" evidence="2">
    <location>
        <begin position="21"/>
        <end position="2227"/>
    </location>
</feature>
<dbReference type="InterPro" id="IPR002126">
    <property type="entry name" value="Cadherin-like_dom"/>
</dbReference>
<dbReference type="SMART" id="SM00060">
    <property type="entry name" value="FN3"/>
    <property type="match status" value="8"/>
</dbReference>
<feature type="domain" description="Fibronectin type-III" evidence="4">
    <location>
        <begin position="1848"/>
        <end position="1940"/>
    </location>
</feature>
<dbReference type="InterPro" id="IPR015919">
    <property type="entry name" value="Cadherin-like_sf"/>
</dbReference>
<evidence type="ECO:0000259" key="5">
    <source>
        <dbReference type="PROSITE" id="PS51820"/>
    </source>
</evidence>
<dbReference type="InterPro" id="IPR029058">
    <property type="entry name" value="AB_hydrolase_fold"/>
</dbReference>
<dbReference type="SMART" id="SM00758">
    <property type="entry name" value="PA14"/>
    <property type="match status" value="2"/>
</dbReference>
<dbReference type="GO" id="GO:0016020">
    <property type="term" value="C:membrane"/>
    <property type="evidence" value="ECO:0007669"/>
    <property type="project" value="UniProtKB-SubCell"/>
</dbReference>
<sequence length="2227" mass="238092">MKKSLALVVTLLLVAFSAFSQSVPFPTGPRDNNALENWGYQQVGTNWDTSPFLPFIYQGRWFRLMPPNGVSYTAATKTWTFSEPGKKYPLIMFLHGAGEAGTDNNNQLKHGGQIHRDAVLSGKFPGFLFYEQSSTLDQIKAQLEKLIATLPIDINRIYIHGLSGGGGDTWKFAIANPTLIAGAFPMSASNDDAKQEKMLYMNLRQSQGERDNNPNPGWTQTIVDWFNTNGGHLEYFYLLGVGHGTWDAMYNRADFFPWFLSHKKNEILVLFNRNLLCPGVPTSVTMGFTPGFDAYEWQKDGVTISGATAFKITATAFGSYTGRIKNRGVWSDWATPVVVGTKPPTYTPAITATPGKTIVLPAPDGSTTTSLQEPDGYTAYVWKNATTNAVVANTQVFSTATVGTYKAVVTEQNGCSSVESPAFTVVNANGPNKPDGISGFLGYANTQTQITLAWSDNPTPLNNETGFEVYRGPTITGPFSLISTTVANANSFIDTGLTPNTTYYYLVRPINASSAGPVSPTIGVATKVDATPPTAPSNLTITGTSPVSVSLSWTAATDDVGVYRYDIYKNGVKVLAVNDVQGTVFNLTAGEVYNFTVKARDVTGNSSTESNQVTAPAVNNGLNYKVYAGTWTNLPVDFNAITPIKIGNTPNVDLSASGLTTNYAMYWEGMINITAAGTYTFETYSDDGSKLYIGGYGSAYQVVNNDGSHGVRYRSGTKTFAAPGQYPIVITYFQATSGMTMQVYWSNTPTGITTRQLIPNSAFASNFVMPDAPPAAPTQLAAQAVAYNQINLTWTDNSSNETGFQLYRATNTAGPYATVGTIPANTTSFSDKTVAPATKYFYRIKAIGRYGESNLSNEIARSLSYSYYEATLSNLNTINSLTPVKTGTSSTFDLTVRNRTTNYAFKWVGKINVPTTGNYTFYTTSDDGSLLYIDGVLRVSNDTQVSVEKSATINNLTAGAHDIVVAYRQLSGGASLNVSWQGPNIAKAVIPAGVLAQDEINATTPALPAAPAAPTSLAATPLSKSSIQVSWTDASTTETGFELYRSVHVNTNFVLFKTLAPNTNSFLDAGLFPNETYYYKVSAVGVGGSNSTPIVSAATLNTKPVITDVADITVKYGKTLSLSVIAQDDDHEPLTLTAQGLPGSWATFADQGDGTGTLALAPLIGNLGQYPNVRIIVADQHNGKDTTTFKITVTDKDVPAIVPVTDVTVNEGSNSAVTITATSDAGTANLTWTAVNFPSFATLTNDALGTGTVTLNPGYIHSGEYNLTVKVKDNVGGESSRTFKVTVLDVNPNSSISMNLVYSTNANAPWNNITGLTTTGLKNNTGATTTVGLAFQTTAWNTWFEGTQTGNNSGVVPDNVLSDYYYFGIFGAPNTVDVKVTGLNPAMTYAFKFLASSKWTGVPDNGTTRYTIGALTSAVNAQNNTSNLAIINGVTPAADGSVTFTMSKDGASVVGYLNALIVESQYQAGTTPAAPRALDIALTPNNEAKLTWIDAPFNETGFDVFRSTTKGGTYTKINASPVAANSTSFTDASLTEDTKYYYQVRAFNDIGTSPYSNLDSISVPNLAPKITINGNLSLTRGVQSSITVSATDLPANNFTMAVTNLPSFATYQQTTPTTGTITFNPTSANLGVFTFTVSATDNKSATSTKDVTVTVSETLVYRIDLNFNQNSVAAAPWNNANKAPVINDVFANLKDEGGVNRNVSVTLLSSFGGVYGEGAVTGTNSGVVPDAVLQEYYWFGAFNAPDAAKLKVSGLDKLNKYTFKFVASSNFNNNGSIINNGSTVFTIGARSSSVNVQGNTSNLAVITDVVTNASGEVTIDITKGGDATVGYINGLIIEAVAIDPSGFAPTNLTASGNSKTNIILNWSDNSPTETGFQVYRSTTTTDGVYSLIGTTGPDVATYTDNTGATNGKKYYYKVRAAIPSGFTAYSNTASAGTVAFAVYINVNGVAAYDAPAPWNNLSRLAVDNDVFFNLRDELGKQTGLRLRFEEAMEGMNDWGMSTGNDSGIFPDKVLKSFYYTNAYNGIGKLTVEGLDQGFNYNFGFMGAIDVQLNVTTNFSIGDRTVSNRQDQNISNVSYIRSVQPDQNSEVKIQVQEALGSPWSILNAIVIEAYPTDDRKSGVAGGRTNTSGTMREVRYGESNPSVLLYPNPTQRELNVQTLDSSIGDVRYSIVDAMGKVMKEGTYANDEVSSNFTVDLQGSGFQNSVYFIKLVYPDGKVQLKKFVKY</sequence>
<protein>
    <submittedName>
        <fullName evidence="6">Fibronectin type III domain-containing protein</fullName>
    </submittedName>
</protein>
<dbReference type="SUPFAM" id="SSF56988">
    <property type="entry name" value="Anthrax protective antigen"/>
    <property type="match status" value="1"/>
</dbReference>
<dbReference type="SUPFAM" id="SSF49313">
    <property type="entry name" value="Cadherin-like"/>
    <property type="match status" value="2"/>
</dbReference>
<dbReference type="PANTHER" id="PTHR44170:SF6">
    <property type="entry name" value="CONTACTIN"/>
    <property type="match status" value="1"/>
</dbReference>
<dbReference type="PROSITE" id="PS51820">
    <property type="entry name" value="PA14"/>
    <property type="match status" value="2"/>
</dbReference>
<accession>A0A1M5VVP7</accession>
<name>A0A1M5VVP7_9BACT</name>
<feature type="domain" description="Fibronectin type-III" evidence="4">
    <location>
        <begin position="535"/>
        <end position="620"/>
    </location>
</feature>
<dbReference type="Proteomes" id="UP000184212">
    <property type="component" value="Unassembled WGS sequence"/>
</dbReference>
<dbReference type="InterPro" id="IPR037524">
    <property type="entry name" value="PA14/GLEYA"/>
</dbReference>
<dbReference type="InterPro" id="IPR036116">
    <property type="entry name" value="FN3_sf"/>
</dbReference>
<dbReference type="PANTHER" id="PTHR44170">
    <property type="entry name" value="PROTEIN SIDEKICK"/>
    <property type="match status" value="1"/>
</dbReference>
<dbReference type="GO" id="GO:0005509">
    <property type="term" value="F:calcium ion binding"/>
    <property type="evidence" value="ECO:0007669"/>
    <property type="project" value="InterPro"/>
</dbReference>
<dbReference type="OrthoDB" id="9803616at2"/>
<feature type="domain" description="PA14" evidence="5">
    <location>
        <begin position="858"/>
        <end position="994"/>
    </location>
</feature>
<dbReference type="SUPFAM" id="SSF49265">
    <property type="entry name" value="Fibronectin type III"/>
    <property type="match status" value="3"/>
</dbReference>
<dbReference type="PROSITE" id="PS50853">
    <property type="entry name" value="FN3"/>
    <property type="match status" value="6"/>
</dbReference>
<feature type="domain" description="Fibronectin type-III" evidence="4">
    <location>
        <begin position="1474"/>
        <end position="1566"/>
    </location>
</feature>
<dbReference type="SUPFAM" id="SSF53474">
    <property type="entry name" value="alpha/beta-Hydrolases"/>
    <property type="match status" value="1"/>
</dbReference>
<dbReference type="Pfam" id="PF17963">
    <property type="entry name" value="Big_9"/>
    <property type="match status" value="1"/>
</dbReference>
<dbReference type="Pfam" id="PF05345">
    <property type="entry name" value="He_PIG"/>
    <property type="match status" value="1"/>
</dbReference>
<feature type="domain" description="Fibronectin type-III" evidence="4">
    <location>
        <begin position="1013"/>
        <end position="1105"/>
    </location>
</feature>
<dbReference type="PROSITE" id="PS50268">
    <property type="entry name" value="CADHERIN_2"/>
    <property type="match status" value="1"/>
</dbReference>
<dbReference type="Gene3D" id="2.60.40.10">
    <property type="entry name" value="Immunoglobulins"/>
    <property type="match status" value="9"/>
</dbReference>
<feature type="domain" description="PA14" evidence="5">
    <location>
        <begin position="617"/>
        <end position="762"/>
    </location>
</feature>
<evidence type="ECO:0000259" key="4">
    <source>
        <dbReference type="PROSITE" id="PS50853"/>
    </source>
</evidence>
<dbReference type="RefSeq" id="WP_073140874.1">
    <property type="nucleotide sequence ID" value="NZ_FQWQ01000004.1"/>
</dbReference>
<evidence type="ECO:0000256" key="2">
    <source>
        <dbReference type="SAM" id="SignalP"/>
    </source>
</evidence>
<reference evidence="6 7" key="1">
    <citation type="submission" date="2016-11" db="EMBL/GenBank/DDBJ databases">
        <authorList>
            <person name="Jaros S."/>
            <person name="Januszkiewicz K."/>
            <person name="Wedrychowicz H."/>
        </authorList>
    </citation>
    <scope>NUCLEOTIDE SEQUENCE [LARGE SCALE GENOMIC DNA]</scope>
    <source>
        <strain evidence="6 7">DSM 24574</strain>
    </source>
</reference>
<proteinExistence type="predicted"/>
<evidence type="ECO:0000256" key="1">
    <source>
        <dbReference type="ARBA" id="ARBA00023157"/>
    </source>
</evidence>
<dbReference type="InterPro" id="IPR026444">
    <property type="entry name" value="Secre_tail"/>
</dbReference>
<evidence type="ECO:0000259" key="3">
    <source>
        <dbReference type="PROSITE" id="PS50268"/>
    </source>
</evidence>
<dbReference type="Gene3D" id="3.40.50.1820">
    <property type="entry name" value="alpha/beta hydrolase"/>
    <property type="match status" value="1"/>
</dbReference>
<keyword evidence="2" id="KW-0732">Signal</keyword>
<dbReference type="GO" id="GO:0007156">
    <property type="term" value="P:homophilic cell adhesion via plasma membrane adhesion molecules"/>
    <property type="evidence" value="ECO:0007669"/>
    <property type="project" value="InterPro"/>
</dbReference>
<feature type="domain" description="Fibronectin type-III" evidence="4">
    <location>
        <begin position="776"/>
        <end position="866"/>
    </location>
</feature>
<dbReference type="CDD" id="cd00063">
    <property type="entry name" value="FN3"/>
    <property type="match status" value="6"/>
</dbReference>
<feature type="signal peptide" evidence="2">
    <location>
        <begin position="1"/>
        <end position="20"/>
    </location>
</feature>
<organism evidence="6 7">
    <name type="scientific">Chryseolinea serpens</name>
    <dbReference type="NCBI Taxonomy" id="947013"/>
    <lineage>
        <taxon>Bacteria</taxon>
        <taxon>Pseudomonadati</taxon>
        <taxon>Bacteroidota</taxon>
        <taxon>Cytophagia</taxon>
        <taxon>Cytophagales</taxon>
        <taxon>Fulvivirgaceae</taxon>
        <taxon>Chryseolinea</taxon>
    </lineage>
</organism>
<keyword evidence="7" id="KW-1185">Reference proteome</keyword>
<evidence type="ECO:0000313" key="6">
    <source>
        <dbReference type="EMBL" id="SHH79013.1"/>
    </source>
</evidence>